<sequence>MDKKNYYVSVHSKSIMYHQGDAAYEFEIVASEEDADKLKNLFEDLEQSDESAFFRAHHPGIPYHHDEENDRYDSVLKEIYGLIHDLGTDQTKSHIESMNLQMGAAHE</sequence>
<comment type="caution">
    <text evidence="1">The sequence shown here is derived from an EMBL/GenBank/DDBJ whole genome shotgun (WGS) entry which is preliminary data.</text>
</comment>
<protein>
    <recommendedName>
        <fullName evidence="3">Hydrolase</fullName>
    </recommendedName>
</protein>
<evidence type="ECO:0000313" key="2">
    <source>
        <dbReference type="Proteomes" id="UP001596108"/>
    </source>
</evidence>
<evidence type="ECO:0000313" key="1">
    <source>
        <dbReference type="EMBL" id="MFC5528190.1"/>
    </source>
</evidence>
<dbReference type="Proteomes" id="UP001596108">
    <property type="component" value="Unassembled WGS sequence"/>
</dbReference>
<dbReference type="RefSeq" id="WP_378110011.1">
    <property type="nucleotide sequence ID" value="NZ_JBHSNC010000006.1"/>
</dbReference>
<dbReference type="EMBL" id="JBHSNC010000006">
    <property type="protein sequence ID" value="MFC5528190.1"/>
    <property type="molecule type" value="Genomic_DNA"/>
</dbReference>
<accession>A0ABW0QVN7</accession>
<gene>
    <name evidence="1" type="ORF">ACFPQ4_01795</name>
</gene>
<keyword evidence="2" id="KW-1185">Reference proteome</keyword>
<evidence type="ECO:0008006" key="3">
    <source>
        <dbReference type="Google" id="ProtNLM"/>
    </source>
</evidence>
<name>A0ABW0QVN7_9BACL</name>
<reference evidence="2" key="1">
    <citation type="journal article" date="2019" name="Int. J. Syst. Evol. Microbiol.">
        <title>The Global Catalogue of Microorganisms (GCM) 10K type strain sequencing project: providing services to taxonomists for standard genome sequencing and annotation.</title>
        <authorList>
            <consortium name="The Broad Institute Genomics Platform"/>
            <consortium name="The Broad Institute Genome Sequencing Center for Infectious Disease"/>
            <person name="Wu L."/>
            <person name="Ma J."/>
        </authorList>
    </citation>
    <scope>NUCLEOTIDE SEQUENCE [LARGE SCALE GENOMIC DNA]</scope>
    <source>
        <strain evidence="2">CGMCC 1.18578</strain>
    </source>
</reference>
<organism evidence="1 2">
    <name type="scientific">Cohnella yongneupensis</name>
    <dbReference type="NCBI Taxonomy" id="425006"/>
    <lineage>
        <taxon>Bacteria</taxon>
        <taxon>Bacillati</taxon>
        <taxon>Bacillota</taxon>
        <taxon>Bacilli</taxon>
        <taxon>Bacillales</taxon>
        <taxon>Paenibacillaceae</taxon>
        <taxon>Cohnella</taxon>
    </lineage>
</organism>
<proteinExistence type="predicted"/>